<name>A0AAN8AI06_ELEMC</name>
<evidence type="ECO:0000313" key="3">
    <source>
        <dbReference type="Proteomes" id="UP001346869"/>
    </source>
</evidence>
<feature type="compositionally biased region" description="Pro residues" evidence="1">
    <location>
        <begin position="66"/>
        <end position="83"/>
    </location>
</feature>
<evidence type="ECO:0000256" key="1">
    <source>
        <dbReference type="SAM" id="MobiDB-lite"/>
    </source>
</evidence>
<feature type="region of interest" description="Disordered" evidence="1">
    <location>
        <begin position="25"/>
        <end position="94"/>
    </location>
</feature>
<gene>
    <name evidence="2" type="ORF">PBY51_022085</name>
</gene>
<reference evidence="2 3" key="1">
    <citation type="journal article" date="2023" name="Genes (Basel)">
        <title>Chromosome-Level Genome Assembly and Circadian Gene Repertoire of the Patagonia Blennie Eleginops maclovinus-The Closest Ancestral Proxy of Antarctic Cryonotothenioids.</title>
        <authorList>
            <person name="Cheng C.C."/>
            <person name="Rivera-Colon A.G."/>
            <person name="Minhas B.F."/>
            <person name="Wilson L."/>
            <person name="Rayamajhi N."/>
            <person name="Vargas-Chacoff L."/>
            <person name="Catchen J.M."/>
        </authorList>
    </citation>
    <scope>NUCLEOTIDE SEQUENCE [LARGE SCALE GENOMIC DNA]</scope>
    <source>
        <strain evidence="2">JMC-PN-2008</strain>
    </source>
</reference>
<evidence type="ECO:0000313" key="2">
    <source>
        <dbReference type="EMBL" id="KAK5860623.1"/>
    </source>
</evidence>
<dbReference type="AlphaFoldDB" id="A0AAN8AI06"/>
<protein>
    <submittedName>
        <fullName evidence="2">Uncharacterized protein</fullName>
    </submittedName>
</protein>
<dbReference type="Proteomes" id="UP001346869">
    <property type="component" value="Unassembled WGS sequence"/>
</dbReference>
<sequence length="94" mass="10099">MQGREREPSVYRAVGGLRERVSLQPIRGRLLDQSGAGPAPGSAERTAGRENLYGCTGPEQKLMTRGPPPSERSTPPSPRPHPPVTQGGTDWNAK</sequence>
<dbReference type="EMBL" id="JAUZQC010000013">
    <property type="protein sequence ID" value="KAK5860623.1"/>
    <property type="molecule type" value="Genomic_DNA"/>
</dbReference>
<reference evidence="2 3" key="2">
    <citation type="journal article" date="2023" name="Mol. Biol. Evol.">
        <title>Genomics of Secondarily Temperate Adaptation in the Only Non-Antarctic Icefish.</title>
        <authorList>
            <person name="Rivera-Colon A.G."/>
            <person name="Rayamajhi N."/>
            <person name="Minhas B.F."/>
            <person name="Madrigal G."/>
            <person name="Bilyk K.T."/>
            <person name="Yoon V."/>
            <person name="Hune M."/>
            <person name="Gregory S."/>
            <person name="Cheng C.H.C."/>
            <person name="Catchen J.M."/>
        </authorList>
    </citation>
    <scope>NUCLEOTIDE SEQUENCE [LARGE SCALE GENOMIC DNA]</scope>
    <source>
        <strain evidence="2">JMC-PN-2008</strain>
    </source>
</reference>
<accession>A0AAN8AI06</accession>
<keyword evidence="3" id="KW-1185">Reference proteome</keyword>
<proteinExistence type="predicted"/>
<comment type="caution">
    <text evidence="2">The sequence shown here is derived from an EMBL/GenBank/DDBJ whole genome shotgun (WGS) entry which is preliminary data.</text>
</comment>
<organism evidence="2 3">
    <name type="scientific">Eleginops maclovinus</name>
    <name type="common">Patagonian blennie</name>
    <name type="synonym">Eleginus maclovinus</name>
    <dbReference type="NCBI Taxonomy" id="56733"/>
    <lineage>
        <taxon>Eukaryota</taxon>
        <taxon>Metazoa</taxon>
        <taxon>Chordata</taxon>
        <taxon>Craniata</taxon>
        <taxon>Vertebrata</taxon>
        <taxon>Euteleostomi</taxon>
        <taxon>Actinopterygii</taxon>
        <taxon>Neopterygii</taxon>
        <taxon>Teleostei</taxon>
        <taxon>Neoteleostei</taxon>
        <taxon>Acanthomorphata</taxon>
        <taxon>Eupercaria</taxon>
        <taxon>Perciformes</taxon>
        <taxon>Notothenioidei</taxon>
        <taxon>Eleginopidae</taxon>
        <taxon>Eleginops</taxon>
    </lineage>
</organism>